<name>A0A1M5D544_9BACT</name>
<dbReference type="Proteomes" id="UP000184480">
    <property type="component" value="Unassembled WGS sequence"/>
</dbReference>
<dbReference type="EMBL" id="FQUC01000008">
    <property type="protein sequence ID" value="SHF62091.1"/>
    <property type="molecule type" value="Genomic_DNA"/>
</dbReference>
<protein>
    <recommendedName>
        <fullName evidence="3">BetR domain-containing protein</fullName>
    </recommendedName>
</protein>
<evidence type="ECO:0008006" key="3">
    <source>
        <dbReference type="Google" id="ProtNLM"/>
    </source>
</evidence>
<accession>A0A1M5D544</accession>
<gene>
    <name evidence="1" type="ORF">SAMN05444362_10879</name>
</gene>
<dbReference type="OrthoDB" id="1098026at2"/>
<proteinExistence type="predicted"/>
<evidence type="ECO:0000313" key="1">
    <source>
        <dbReference type="EMBL" id="SHF62091.1"/>
    </source>
</evidence>
<dbReference type="RefSeq" id="WP_062178156.1">
    <property type="nucleotide sequence ID" value="NZ_BBXL01000004.1"/>
</dbReference>
<evidence type="ECO:0000313" key="2">
    <source>
        <dbReference type="Proteomes" id="UP000184480"/>
    </source>
</evidence>
<organism evidence="1 2">
    <name type="scientific">Dysgonomonas macrotermitis</name>
    <dbReference type="NCBI Taxonomy" id="1346286"/>
    <lineage>
        <taxon>Bacteria</taxon>
        <taxon>Pseudomonadati</taxon>
        <taxon>Bacteroidota</taxon>
        <taxon>Bacteroidia</taxon>
        <taxon>Bacteroidales</taxon>
        <taxon>Dysgonomonadaceae</taxon>
        <taxon>Dysgonomonas</taxon>
    </lineage>
</organism>
<keyword evidence="2" id="KW-1185">Reference proteome</keyword>
<reference evidence="2" key="1">
    <citation type="submission" date="2016-11" db="EMBL/GenBank/DDBJ databases">
        <authorList>
            <person name="Varghese N."/>
            <person name="Submissions S."/>
        </authorList>
    </citation>
    <scope>NUCLEOTIDE SEQUENCE [LARGE SCALE GENOMIC DNA]</scope>
    <source>
        <strain evidence="2">DSM 27370</strain>
    </source>
</reference>
<dbReference type="STRING" id="1346286.SAMN05444362_10879"/>
<dbReference type="AlphaFoldDB" id="A0A1M5D544"/>
<sequence length="326" mass="38441">MKESNKLHERLISTIKKSMSDGDILVNELMDALCIGKEAVYRRLRGEVAFTFDEIAALSRKFGFSLDSVVGVESQAEAIFDLRIFDPDFQIEDYCHKMIEYTNIFRKLSMSSYSVLRMALNALPFPALLPYHNLTKLRLYRWIYQSQKSLYYKSFSEFEIPDKILDIHKLYIKEMRQIQRIVIVMDHSVFLSFIKEISYFYKLNLFTQDEFDEIKSELLAFVNDLEETSLSGRYNGVNDVQIYISDISLDSSYVHYECNEFEVALLRLYSMNTIESQNEEICRVQKEWIESLKRYSTLITQSGERQRHSYFTKQREAVRSLPSLIS</sequence>